<feature type="region of interest" description="Disordered" evidence="1">
    <location>
        <begin position="1"/>
        <end position="39"/>
    </location>
</feature>
<evidence type="ECO:0008006" key="6">
    <source>
        <dbReference type="Google" id="ProtNLM"/>
    </source>
</evidence>
<name>A0A2U8P1L7_9BRAD</name>
<evidence type="ECO:0000313" key="5">
    <source>
        <dbReference type="Proteomes" id="UP001565369"/>
    </source>
</evidence>
<dbReference type="EMBL" id="JBGBZJ010000003">
    <property type="protein sequence ID" value="MEY9455033.1"/>
    <property type="molecule type" value="Genomic_DNA"/>
</dbReference>
<organism evidence="2 4">
    <name type="scientific">Bradyrhizobium ottawaense</name>
    <dbReference type="NCBI Taxonomy" id="931866"/>
    <lineage>
        <taxon>Bacteria</taxon>
        <taxon>Pseudomonadati</taxon>
        <taxon>Pseudomonadota</taxon>
        <taxon>Alphaproteobacteria</taxon>
        <taxon>Hyphomicrobiales</taxon>
        <taxon>Nitrobacteraceae</taxon>
        <taxon>Bradyrhizobium</taxon>
    </lineage>
</organism>
<keyword evidence="5" id="KW-1185">Reference proteome</keyword>
<evidence type="ECO:0000313" key="2">
    <source>
        <dbReference type="EMBL" id="AWL91575.1"/>
    </source>
</evidence>
<gene>
    <name evidence="3" type="ORF">ABIG07_003981</name>
    <name evidence="2" type="ORF">CIT37_04445</name>
</gene>
<reference evidence="2" key="3">
    <citation type="journal article" date="2018" name="Microbiol. Resour. Announc.">
        <title>Complete Genome Sequence of Bradyrhizobium ottawaense OO99(T), an Efficient Nitrogen-Fixing Symbiont of Soybean.</title>
        <authorList>
            <person name="Nguyen H.D.T."/>
            <person name="Cloutier S."/>
            <person name="Bromfield E.S.P."/>
        </authorList>
    </citation>
    <scope>NUCLEOTIDE SEQUENCE</scope>
    <source>
        <strain evidence="2">OO99</strain>
    </source>
</reference>
<protein>
    <recommendedName>
        <fullName evidence="6">Phasin domain-containing protein</fullName>
    </recommendedName>
</protein>
<reference evidence="3 5" key="4">
    <citation type="submission" date="2024-07" db="EMBL/GenBank/DDBJ databases">
        <title>Genomic Encyclopedia of Type Strains, Phase V (KMG-V): Genome sequencing to study the core and pangenomes of soil and plant-associated prokaryotes.</title>
        <authorList>
            <person name="Whitman W."/>
        </authorList>
    </citation>
    <scope>NUCLEOTIDE SEQUENCE [LARGE SCALE GENOMIC DNA]</scope>
    <source>
        <strain evidence="3 5">USDA 152</strain>
    </source>
</reference>
<dbReference type="OrthoDB" id="8245436at2"/>
<dbReference type="GeneID" id="92969900"/>
<reference evidence="2 4" key="2">
    <citation type="journal article" date="2017" name="Syst. Appl. Microbiol.">
        <title>Soybeans inoculated with root zone soils of Canadian native legumes harbour diverse and novel Bradyrhizobium spp. that possess agricultural potential.</title>
        <authorList>
            <person name="Bromfield E.S.P."/>
            <person name="Cloutier S."/>
            <person name="Tambong J.T."/>
            <person name="Tran Thi T.V."/>
        </authorList>
    </citation>
    <scope>NUCLEOTIDE SEQUENCE [LARGE SCALE GENOMIC DNA]</scope>
    <source>
        <strain evidence="2 4">OO99</strain>
    </source>
</reference>
<evidence type="ECO:0000256" key="1">
    <source>
        <dbReference type="SAM" id="MobiDB-lite"/>
    </source>
</evidence>
<sequence>MAPNASEDEKRERRPHVGHDPALISGASADGAGKSTTAASPIPFTFREWQSSIEATSNLFAAALKDGLGLAASSLHDQATFLKDIADSKTSSELLRCHLDFLEKFWSRSFSAGSKILDHLKPQPSPAGRQALH</sequence>
<accession>A0A2U8P1L7</accession>
<proteinExistence type="predicted"/>
<evidence type="ECO:0000313" key="4">
    <source>
        <dbReference type="Proteomes" id="UP000215703"/>
    </source>
</evidence>
<dbReference type="KEGG" id="bot:CIT37_04445"/>
<dbReference type="RefSeq" id="WP_011084637.1">
    <property type="nucleotide sequence ID" value="NZ_AP021854.1"/>
</dbReference>
<reference evidence="2 4" key="1">
    <citation type="journal article" date="2014" name="Int. J. Syst. Evol. Microbiol.">
        <title>Bradyrhizobium ottawaense sp. nov., a symbiotic nitrogen fixing bacterium from root nodules of soybeans in Canada.</title>
        <authorList>
            <person name="Yu X."/>
            <person name="Cloutier S."/>
            <person name="Tambong J.T."/>
            <person name="Bromfield E.S."/>
        </authorList>
    </citation>
    <scope>NUCLEOTIDE SEQUENCE [LARGE SCALE GENOMIC DNA]</scope>
    <source>
        <strain evidence="2 4">OO99</strain>
    </source>
</reference>
<dbReference type="Proteomes" id="UP001565369">
    <property type="component" value="Unassembled WGS sequence"/>
</dbReference>
<feature type="compositionally biased region" description="Basic and acidic residues" evidence="1">
    <location>
        <begin position="7"/>
        <end position="19"/>
    </location>
</feature>
<dbReference type="AlphaFoldDB" id="A0A2U8P1L7"/>
<dbReference type="Proteomes" id="UP000215703">
    <property type="component" value="Chromosome"/>
</dbReference>
<dbReference type="EMBL" id="CP029425">
    <property type="protein sequence ID" value="AWL91575.1"/>
    <property type="molecule type" value="Genomic_DNA"/>
</dbReference>
<evidence type="ECO:0000313" key="3">
    <source>
        <dbReference type="EMBL" id="MEY9455033.1"/>
    </source>
</evidence>